<comment type="caution">
    <text evidence="2">The sequence shown here is derived from an EMBL/GenBank/DDBJ whole genome shotgun (WGS) entry which is preliminary data.</text>
</comment>
<dbReference type="PANTHER" id="PTHR36058:SF1">
    <property type="entry name" value="NUCLEOPHOSMIN"/>
    <property type="match status" value="1"/>
</dbReference>
<feature type="region of interest" description="Disordered" evidence="1">
    <location>
        <begin position="46"/>
        <end position="95"/>
    </location>
</feature>
<dbReference type="Proteomes" id="UP001085076">
    <property type="component" value="Miscellaneous, Linkage group lg08"/>
</dbReference>
<dbReference type="AlphaFoldDB" id="A0A9D5C280"/>
<evidence type="ECO:0000313" key="3">
    <source>
        <dbReference type="Proteomes" id="UP001085076"/>
    </source>
</evidence>
<dbReference type="OrthoDB" id="1934868at2759"/>
<keyword evidence="3" id="KW-1185">Reference proteome</keyword>
<accession>A0A9D5C280</accession>
<evidence type="ECO:0000256" key="1">
    <source>
        <dbReference type="SAM" id="MobiDB-lite"/>
    </source>
</evidence>
<dbReference type="PANTHER" id="PTHR36058">
    <property type="entry name" value="NUCLEOPHOSMIN"/>
    <property type="match status" value="1"/>
</dbReference>
<reference evidence="2" key="2">
    <citation type="journal article" date="2022" name="Hortic Res">
        <title>The genome of Dioscorea zingiberensis sheds light on the biosynthesis, origin and evolution of the medicinally important diosgenin saponins.</title>
        <authorList>
            <person name="Li Y."/>
            <person name="Tan C."/>
            <person name="Li Z."/>
            <person name="Guo J."/>
            <person name="Li S."/>
            <person name="Chen X."/>
            <person name="Wang C."/>
            <person name="Dai X."/>
            <person name="Yang H."/>
            <person name="Song W."/>
            <person name="Hou L."/>
            <person name="Xu J."/>
            <person name="Tong Z."/>
            <person name="Xu A."/>
            <person name="Yuan X."/>
            <person name="Wang W."/>
            <person name="Yang Q."/>
            <person name="Chen L."/>
            <person name="Sun Z."/>
            <person name="Wang K."/>
            <person name="Pan B."/>
            <person name="Chen J."/>
            <person name="Bao Y."/>
            <person name="Liu F."/>
            <person name="Qi X."/>
            <person name="Gang D.R."/>
            <person name="Wen J."/>
            <person name="Li J."/>
        </authorList>
    </citation>
    <scope>NUCLEOTIDE SEQUENCE</scope>
    <source>
        <strain evidence="2">Dzin_1.0</strain>
    </source>
</reference>
<evidence type="ECO:0000313" key="2">
    <source>
        <dbReference type="EMBL" id="KAJ0964633.1"/>
    </source>
</evidence>
<organism evidence="2 3">
    <name type="scientific">Dioscorea zingiberensis</name>
    <dbReference type="NCBI Taxonomy" id="325984"/>
    <lineage>
        <taxon>Eukaryota</taxon>
        <taxon>Viridiplantae</taxon>
        <taxon>Streptophyta</taxon>
        <taxon>Embryophyta</taxon>
        <taxon>Tracheophyta</taxon>
        <taxon>Spermatophyta</taxon>
        <taxon>Magnoliopsida</taxon>
        <taxon>Liliopsida</taxon>
        <taxon>Dioscoreales</taxon>
        <taxon>Dioscoreaceae</taxon>
        <taxon>Dioscorea</taxon>
    </lineage>
</organism>
<sequence length="108" mass="12261">MIILKHAKVMASDIDVAKFLFDHKPSVDALIDYLCNDFSEVCFGKPPPVPKDRLPGEPFVPKPSKEDVMNLNNFGSEDENEDEDEEDEFPANLWKVSVDKDGHKKDIK</sequence>
<reference evidence="2" key="1">
    <citation type="submission" date="2021-03" db="EMBL/GenBank/DDBJ databases">
        <authorList>
            <person name="Li Z."/>
            <person name="Yang C."/>
        </authorList>
    </citation>
    <scope>NUCLEOTIDE SEQUENCE</scope>
    <source>
        <strain evidence="2">Dzin_1.0</strain>
        <tissue evidence="2">Leaf</tissue>
    </source>
</reference>
<gene>
    <name evidence="2" type="ORF">J5N97_025771</name>
</gene>
<dbReference type="EMBL" id="JAGGNH010000008">
    <property type="protein sequence ID" value="KAJ0964633.1"/>
    <property type="molecule type" value="Genomic_DNA"/>
</dbReference>
<feature type="compositionally biased region" description="Acidic residues" evidence="1">
    <location>
        <begin position="76"/>
        <end position="89"/>
    </location>
</feature>
<name>A0A9D5C280_9LILI</name>
<proteinExistence type="predicted"/>
<protein>
    <submittedName>
        <fullName evidence="2">Uncharacterized protein</fullName>
    </submittedName>
</protein>